<dbReference type="GO" id="GO:0005524">
    <property type="term" value="F:ATP binding"/>
    <property type="evidence" value="ECO:0007669"/>
    <property type="project" value="UniProtKB-UniRule"/>
</dbReference>
<evidence type="ECO:0000256" key="3">
    <source>
        <dbReference type="ARBA" id="ARBA00022741"/>
    </source>
</evidence>
<evidence type="ECO:0000256" key="7">
    <source>
        <dbReference type="SAM" id="MobiDB-lite"/>
    </source>
</evidence>
<gene>
    <name evidence="9" type="ORF">Sradi_3192800</name>
</gene>
<dbReference type="InterPro" id="IPR008271">
    <property type="entry name" value="Ser/Thr_kinase_AS"/>
</dbReference>
<evidence type="ECO:0000256" key="5">
    <source>
        <dbReference type="ARBA" id="ARBA00022840"/>
    </source>
</evidence>
<feature type="binding site" evidence="6">
    <location>
        <position position="114"/>
    </location>
    <ligand>
        <name>ATP</name>
        <dbReference type="ChEBI" id="CHEBI:30616"/>
    </ligand>
</feature>
<reference evidence="9" key="1">
    <citation type="submission" date="2020-06" db="EMBL/GenBank/DDBJ databases">
        <authorList>
            <person name="Li T."/>
            <person name="Hu X."/>
            <person name="Zhang T."/>
            <person name="Song X."/>
            <person name="Zhang H."/>
            <person name="Dai N."/>
            <person name="Sheng W."/>
            <person name="Hou X."/>
            <person name="Wei L."/>
        </authorList>
    </citation>
    <scope>NUCLEOTIDE SEQUENCE</scope>
    <source>
        <strain evidence="9">G02</strain>
        <tissue evidence="9">Leaf</tissue>
    </source>
</reference>
<dbReference type="PROSITE" id="PS00107">
    <property type="entry name" value="PROTEIN_KINASE_ATP"/>
    <property type="match status" value="1"/>
</dbReference>
<evidence type="ECO:0000256" key="4">
    <source>
        <dbReference type="ARBA" id="ARBA00022777"/>
    </source>
</evidence>
<dbReference type="InterPro" id="IPR017441">
    <property type="entry name" value="Protein_kinase_ATP_BS"/>
</dbReference>
<protein>
    <submittedName>
        <fullName evidence="9">Serine/threonine-protein kinase</fullName>
    </submittedName>
</protein>
<dbReference type="GO" id="GO:0032968">
    <property type="term" value="P:positive regulation of transcription elongation by RNA polymerase II"/>
    <property type="evidence" value="ECO:0007669"/>
    <property type="project" value="TreeGrafter"/>
</dbReference>
<feature type="domain" description="Protein kinase" evidence="8">
    <location>
        <begin position="85"/>
        <end position="367"/>
    </location>
</feature>
<name>A0AAW2RHE8_SESRA</name>
<evidence type="ECO:0000259" key="8">
    <source>
        <dbReference type="PROSITE" id="PS50011"/>
    </source>
</evidence>
<dbReference type="PANTHER" id="PTHR24056">
    <property type="entry name" value="CELL DIVISION PROTEIN KINASE"/>
    <property type="match status" value="1"/>
</dbReference>
<dbReference type="GO" id="GO:0008353">
    <property type="term" value="F:RNA polymerase II CTD heptapeptide repeat kinase activity"/>
    <property type="evidence" value="ECO:0007669"/>
    <property type="project" value="TreeGrafter"/>
</dbReference>
<dbReference type="EMBL" id="JACGWJ010000013">
    <property type="protein sequence ID" value="KAL0378873.1"/>
    <property type="molecule type" value="Genomic_DNA"/>
</dbReference>
<dbReference type="AlphaFoldDB" id="A0AAW2RHE8"/>
<reference evidence="9" key="2">
    <citation type="journal article" date="2024" name="Plant">
        <title>Genomic evolution and insights into agronomic trait innovations of Sesamum species.</title>
        <authorList>
            <person name="Miao H."/>
            <person name="Wang L."/>
            <person name="Qu L."/>
            <person name="Liu H."/>
            <person name="Sun Y."/>
            <person name="Le M."/>
            <person name="Wang Q."/>
            <person name="Wei S."/>
            <person name="Zheng Y."/>
            <person name="Lin W."/>
            <person name="Duan Y."/>
            <person name="Cao H."/>
            <person name="Xiong S."/>
            <person name="Wang X."/>
            <person name="Wei L."/>
            <person name="Li C."/>
            <person name="Ma Q."/>
            <person name="Ju M."/>
            <person name="Zhao R."/>
            <person name="Li G."/>
            <person name="Mu C."/>
            <person name="Tian Q."/>
            <person name="Mei H."/>
            <person name="Zhang T."/>
            <person name="Gao T."/>
            <person name="Zhang H."/>
        </authorList>
    </citation>
    <scope>NUCLEOTIDE SEQUENCE</scope>
    <source>
        <strain evidence="9">G02</strain>
    </source>
</reference>
<evidence type="ECO:0000313" key="9">
    <source>
        <dbReference type="EMBL" id="KAL0378873.1"/>
    </source>
</evidence>
<dbReference type="Pfam" id="PF00069">
    <property type="entry name" value="Pkinase"/>
    <property type="match status" value="1"/>
</dbReference>
<keyword evidence="5 6" id="KW-0067">ATP-binding</keyword>
<dbReference type="PROSITE" id="PS00108">
    <property type="entry name" value="PROTEIN_KINASE_ST"/>
    <property type="match status" value="1"/>
</dbReference>
<feature type="region of interest" description="Disordered" evidence="7">
    <location>
        <begin position="432"/>
        <end position="488"/>
    </location>
</feature>
<accession>A0AAW2RHE8</accession>
<sequence>MGCVPSKGSLGSPQRGLEKLKHEHGYTKGENARRDFSRGGDGDGNVAQRNKTAADELVGGWPRWLVENVPVDDLAGLVPKTADSYDKLAKIGQGTYSNVYKARDKTTGKIVALKKVRFDTTEPESVKFMAREIIMLKKLDHPNIIKLEGIATSRMQYSLYLVFDFMQSDLTKVISRPEGKLTEPQVKSYMQQLLSGLQHCHERGILHRDIKASNLLIDKNGVLKIADFGLANFYKNKPKRPLTSRVVTLWYRAPELLLGSTDYGVGIDLWSAGCLLAEMFVGRPIMPGRNEIEQLHKIFKLCGSPSEEYWKKVKPPATFRPPQQYKPNFKEAFPNFPDSAFALLGRLLSLDPAFRGTATSALQTDFFTTNPLPCDLSDLPIIISEDDKPVQSMETRRMSIMKQRSQKIHATHRRKVSFTDLIGDALSAKQEISTSNTQSQEMSTGNSSISSSSVAKPNNSQELPPRSPTPAFRSQQNRSARTEAHPNALKNIKNYPLLLASLTEAAHHLEESNSSLYRRSISNIDFRNLDLEKISKLFGLEDN</sequence>
<dbReference type="Gene3D" id="1.10.510.10">
    <property type="entry name" value="Transferase(Phosphotransferase) domain 1"/>
    <property type="match status" value="1"/>
</dbReference>
<proteinExistence type="inferred from homology"/>
<keyword evidence="3 6" id="KW-0547">Nucleotide-binding</keyword>
<organism evidence="9">
    <name type="scientific">Sesamum radiatum</name>
    <name type="common">Black benniseed</name>
    <dbReference type="NCBI Taxonomy" id="300843"/>
    <lineage>
        <taxon>Eukaryota</taxon>
        <taxon>Viridiplantae</taxon>
        <taxon>Streptophyta</taxon>
        <taxon>Embryophyta</taxon>
        <taxon>Tracheophyta</taxon>
        <taxon>Spermatophyta</taxon>
        <taxon>Magnoliopsida</taxon>
        <taxon>eudicotyledons</taxon>
        <taxon>Gunneridae</taxon>
        <taxon>Pentapetalae</taxon>
        <taxon>asterids</taxon>
        <taxon>lamiids</taxon>
        <taxon>Lamiales</taxon>
        <taxon>Pedaliaceae</taxon>
        <taxon>Sesamum</taxon>
    </lineage>
</organism>
<evidence type="ECO:0000256" key="1">
    <source>
        <dbReference type="ARBA" id="ARBA00006485"/>
    </source>
</evidence>
<dbReference type="PROSITE" id="PS50011">
    <property type="entry name" value="PROTEIN_KINASE_DOM"/>
    <property type="match status" value="1"/>
</dbReference>
<dbReference type="SMART" id="SM00220">
    <property type="entry name" value="S_TKc"/>
    <property type="match status" value="1"/>
</dbReference>
<dbReference type="GO" id="GO:0005634">
    <property type="term" value="C:nucleus"/>
    <property type="evidence" value="ECO:0007669"/>
    <property type="project" value="TreeGrafter"/>
</dbReference>
<feature type="compositionally biased region" description="Polar residues" evidence="7">
    <location>
        <begin position="432"/>
        <end position="442"/>
    </location>
</feature>
<comment type="caution">
    <text evidence="9">The sequence shown here is derived from an EMBL/GenBank/DDBJ whole genome shotgun (WGS) entry which is preliminary data.</text>
</comment>
<dbReference type="Gene3D" id="3.30.200.20">
    <property type="entry name" value="Phosphorylase Kinase, domain 1"/>
    <property type="match status" value="1"/>
</dbReference>
<evidence type="ECO:0000256" key="6">
    <source>
        <dbReference type="PROSITE-ProRule" id="PRU10141"/>
    </source>
</evidence>
<feature type="compositionally biased region" description="Basic and acidic residues" evidence="7">
    <location>
        <begin position="16"/>
        <end position="41"/>
    </location>
</feature>
<evidence type="ECO:0000256" key="2">
    <source>
        <dbReference type="ARBA" id="ARBA00022679"/>
    </source>
</evidence>
<dbReference type="FunFam" id="3.30.200.20:FF:000021">
    <property type="entry name" value="probable serine/threonine-protein kinase At1g54610"/>
    <property type="match status" value="1"/>
</dbReference>
<feature type="region of interest" description="Disordered" evidence="7">
    <location>
        <begin position="1"/>
        <end position="47"/>
    </location>
</feature>
<dbReference type="InterPro" id="IPR000719">
    <property type="entry name" value="Prot_kinase_dom"/>
</dbReference>
<dbReference type="InterPro" id="IPR011009">
    <property type="entry name" value="Kinase-like_dom_sf"/>
</dbReference>
<dbReference type="CDD" id="cd07840">
    <property type="entry name" value="STKc_CDK9_like"/>
    <property type="match status" value="1"/>
</dbReference>
<dbReference type="SUPFAM" id="SSF56112">
    <property type="entry name" value="Protein kinase-like (PK-like)"/>
    <property type="match status" value="1"/>
</dbReference>
<dbReference type="PANTHER" id="PTHR24056:SF535">
    <property type="entry name" value="PROTEIN KINASE DOMAIN-CONTAINING PROTEIN"/>
    <property type="match status" value="1"/>
</dbReference>
<dbReference type="FunFam" id="1.10.510.10:FF:000620">
    <property type="entry name" value="Putative serine/threonine-protein kinase"/>
    <property type="match status" value="1"/>
</dbReference>
<keyword evidence="4 9" id="KW-0418">Kinase</keyword>
<dbReference type="InterPro" id="IPR050108">
    <property type="entry name" value="CDK"/>
</dbReference>
<feature type="compositionally biased region" description="Low complexity" evidence="7">
    <location>
        <begin position="443"/>
        <end position="460"/>
    </location>
</feature>
<keyword evidence="2" id="KW-0808">Transferase</keyword>
<dbReference type="GO" id="GO:0000307">
    <property type="term" value="C:cyclin-dependent protein kinase holoenzyme complex"/>
    <property type="evidence" value="ECO:0007669"/>
    <property type="project" value="TreeGrafter"/>
</dbReference>
<comment type="similarity">
    <text evidence="1">Belongs to the protein kinase superfamily. CMGC Ser/Thr protein kinase family. CDC2/CDKX subfamily.</text>
</comment>